<evidence type="ECO:0000256" key="3">
    <source>
        <dbReference type="ARBA" id="ARBA00022884"/>
    </source>
</evidence>
<dbReference type="CDD" id="cd00165">
    <property type="entry name" value="S4"/>
    <property type="match status" value="1"/>
</dbReference>
<dbReference type="GO" id="GO:0003723">
    <property type="term" value="F:RNA binding"/>
    <property type="evidence" value="ECO:0007669"/>
    <property type="project" value="UniProtKB-KW"/>
</dbReference>
<dbReference type="GO" id="GO:0005829">
    <property type="term" value="C:cytosol"/>
    <property type="evidence" value="ECO:0007669"/>
    <property type="project" value="UniProtKB-ARBA"/>
</dbReference>
<dbReference type="Gene3D" id="3.30.70.580">
    <property type="entry name" value="Pseudouridine synthase I, catalytic domain, N-terminal subdomain"/>
    <property type="match status" value="1"/>
</dbReference>
<evidence type="ECO:0000256" key="5">
    <source>
        <dbReference type="ARBA" id="ARBA00036749"/>
    </source>
</evidence>
<dbReference type="Pfam" id="PF01479">
    <property type="entry name" value="S4"/>
    <property type="match status" value="1"/>
</dbReference>
<evidence type="ECO:0000256" key="7">
    <source>
        <dbReference type="PROSITE-ProRule" id="PRU00182"/>
    </source>
</evidence>
<dbReference type="InterPro" id="IPR006145">
    <property type="entry name" value="PsdUridine_synth_RsuA/RluA"/>
</dbReference>
<dbReference type="EMBL" id="FUWP01000033">
    <property type="protein sequence ID" value="SKA56130.1"/>
    <property type="molecule type" value="Genomic_DNA"/>
</dbReference>
<accession>A0A1T4UTY6</accession>
<dbReference type="PANTHER" id="PTHR47683">
    <property type="entry name" value="PSEUDOURIDINE SYNTHASE FAMILY PROTEIN-RELATED"/>
    <property type="match status" value="1"/>
</dbReference>
<protein>
    <recommendedName>
        <fullName evidence="8">Pseudouridine synthase</fullName>
        <ecNumber evidence="8">5.4.99.-</ecNumber>
    </recommendedName>
</protein>
<evidence type="ECO:0000313" key="10">
    <source>
        <dbReference type="EMBL" id="SKA56130.1"/>
    </source>
</evidence>
<proteinExistence type="inferred from homology"/>
<evidence type="ECO:0000256" key="4">
    <source>
        <dbReference type="ARBA" id="ARBA00023235"/>
    </source>
</evidence>
<dbReference type="CDD" id="cd02553">
    <property type="entry name" value="PseudoU_synth_RsuA"/>
    <property type="match status" value="1"/>
</dbReference>
<dbReference type="Pfam" id="PF00849">
    <property type="entry name" value="PseudoU_synth_2"/>
    <property type="match status" value="1"/>
</dbReference>
<dbReference type="PROSITE" id="PS50889">
    <property type="entry name" value="S4"/>
    <property type="match status" value="1"/>
</dbReference>
<dbReference type="NCBIfam" id="TIGR00093">
    <property type="entry name" value="pseudouridine synthase"/>
    <property type="match status" value="1"/>
</dbReference>
<dbReference type="PROSITE" id="PS01149">
    <property type="entry name" value="PSI_RSU"/>
    <property type="match status" value="1"/>
</dbReference>
<sequence length="256" mass="28910">MAYKYKPSGCLLLTDKDNNRFINSDVFMRLDKFICKSTALTKAQAIIHIEDGDVKVNNNVITDIAAQVHENNNVALSGERLYPRPFRYLLMHKPAQTICSNIDEVYPSLFNYIDIERPQELHIVGRLDADTTGLVLITDDGRWSFNITSPNKLCPKVYRVQLRQPIDASAKQLFLQGINLQGEPQLTAPAILTIVDEKQVLLTITEGKFHQVKRMFASIGNKVVGLHRESIGSINLDVSEGQWRYLTVDEIKALGQ</sequence>
<comment type="similarity">
    <text evidence="1 8">Belongs to the pseudouridine synthase RsuA family.</text>
</comment>
<comment type="function">
    <text evidence="6">Responsible for synthesis of pseudouridine from uracil-516 in 16S ribosomal RNA.</text>
</comment>
<keyword evidence="2" id="KW-0698">rRNA processing</keyword>
<dbReference type="FunFam" id="3.30.70.1560:FF:000001">
    <property type="entry name" value="Pseudouridine synthase"/>
    <property type="match status" value="1"/>
</dbReference>
<dbReference type="Gene3D" id="3.30.70.1560">
    <property type="entry name" value="Alpha-L RNA-binding motif"/>
    <property type="match status" value="1"/>
</dbReference>
<reference evidence="10 11" key="1">
    <citation type="submission" date="2017-02" db="EMBL/GenBank/DDBJ databases">
        <authorList>
            <person name="Peterson S.W."/>
        </authorList>
    </citation>
    <scope>NUCLEOTIDE SEQUENCE [LARGE SCALE GENOMIC DNA]</scope>
    <source>
        <strain evidence="10 11">CECT 9189</strain>
    </source>
</reference>
<keyword evidence="3 7" id="KW-0694">RNA-binding</keyword>
<dbReference type="GO" id="GO:0000455">
    <property type="term" value="P:enzyme-directed rRNA pseudouridine synthesis"/>
    <property type="evidence" value="ECO:0007669"/>
    <property type="project" value="UniProtKB-ARBA"/>
</dbReference>
<comment type="catalytic activity">
    <reaction evidence="5">
        <text>uridine(516) in 16S rRNA = pseudouridine(516) in 16S rRNA</text>
        <dbReference type="Rhea" id="RHEA:38867"/>
        <dbReference type="Rhea" id="RHEA-COMP:10089"/>
        <dbReference type="Rhea" id="RHEA-COMP:10090"/>
        <dbReference type="ChEBI" id="CHEBI:65314"/>
        <dbReference type="ChEBI" id="CHEBI:65315"/>
        <dbReference type="EC" id="5.4.99.19"/>
    </reaction>
</comment>
<dbReference type="SUPFAM" id="SSF55174">
    <property type="entry name" value="Alpha-L RNA-binding motif"/>
    <property type="match status" value="1"/>
</dbReference>
<dbReference type="SUPFAM" id="SSF55120">
    <property type="entry name" value="Pseudouridine synthase"/>
    <property type="match status" value="1"/>
</dbReference>
<dbReference type="EC" id="5.4.99.-" evidence="8"/>
<dbReference type="AlphaFoldDB" id="A0A1T4UTY6"/>
<name>A0A1T4UTY6_9GAMM</name>
<dbReference type="SMART" id="SM00363">
    <property type="entry name" value="S4"/>
    <property type="match status" value="1"/>
</dbReference>
<dbReference type="Gene3D" id="3.10.290.10">
    <property type="entry name" value="RNA-binding S4 domain"/>
    <property type="match status" value="1"/>
</dbReference>
<dbReference type="InterPro" id="IPR042092">
    <property type="entry name" value="PsdUridine_s_RsuA/RluB/E/F_cat"/>
</dbReference>
<dbReference type="Proteomes" id="UP000191116">
    <property type="component" value="Unassembled WGS sequence"/>
</dbReference>
<dbReference type="InterPro" id="IPR002942">
    <property type="entry name" value="S4_RNA-bd"/>
</dbReference>
<dbReference type="GO" id="GO:0160136">
    <property type="term" value="F:16S rRNA pseudouridine(516) synthase activity"/>
    <property type="evidence" value="ECO:0007669"/>
    <property type="project" value="UniProtKB-EC"/>
</dbReference>
<keyword evidence="4 8" id="KW-0413">Isomerase</keyword>
<evidence type="ECO:0000256" key="6">
    <source>
        <dbReference type="ARBA" id="ARBA00037590"/>
    </source>
</evidence>
<dbReference type="InterPro" id="IPR018496">
    <property type="entry name" value="PsdUridine_synth_RsuA/RluB_CS"/>
</dbReference>
<dbReference type="InterPro" id="IPR020094">
    <property type="entry name" value="TruA/RsuA/RluB/E/F_N"/>
</dbReference>
<dbReference type="InterPro" id="IPR050343">
    <property type="entry name" value="RsuA_PseudoU_synthase"/>
</dbReference>
<dbReference type="InterPro" id="IPR020103">
    <property type="entry name" value="PsdUridine_synth_cat_dom_sf"/>
</dbReference>
<evidence type="ECO:0000256" key="1">
    <source>
        <dbReference type="ARBA" id="ARBA00008348"/>
    </source>
</evidence>
<organism evidence="10 11">
    <name type="scientific">Photobacterium toruni</name>
    <dbReference type="NCBI Taxonomy" id="1935446"/>
    <lineage>
        <taxon>Bacteria</taxon>
        <taxon>Pseudomonadati</taxon>
        <taxon>Pseudomonadota</taxon>
        <taxon>Gammaproteobacteria</taxon>
        <taxon>Vibrionales</taxon>
        <taxon>Vibrionaceae</taxon>
        <taxon>Photobacterium</taxon>
    </lineage>
</organism>
<dbReference type="InterPro" id="IPR036986">
    <property type="entry name" value="S4_RNA-bd_sf"/>
</dbReference>
<gene>
    <name evidence="10" type="primary">rsuA_2</name>
    <name evidence="10" type="ORF">CZ814_03709</name>
</gene>
<evidence type="ECO:0000256" key="8">
    <source>
        <dbReference type="RuleBase" id="RU003887"/>
    </source>
</evidence>
<feature type="domain" description="RNA-binding S4" evidence="9">
    <location>
        <begin position="28"/>
        <end position="90"/>
    </location>
</feature>
<dbReference type="InterPro" id="IPR000748">
    <property type="entry name" value="PsdUridine_synth_RsuA/RluB/E/F"/>
</dbReference>
<dbReference type="PANTHER" id="PTHR47683:SF4">
    <property type="entry name" value="PSEUDOURIDINE SYNTHASE"/>
    <property type="match status" value="1"/>
</dbReference>
<evidence type="ECO:0000256" key="2">
    <source>
        <dbReference type="ARBA" id="ARBA00022552"/>
    </source>
</evidence>
<evidence type="ECO:0000259" key="9">
    <source>
        <dbReference type="SMART" id="SM00363"/>
    </source>
</evidence>
<evidence type="ECO:0000313" key="11">
    <source>
        <dbReference type="Proteomes" id="UP000191116"/>
    </source>
</evidence>